<sequence length="60" mass="7196">MIKDKIKKNLKEKLLLIYDGWSQVSTHRFTLLCNLKEVKLHNKAIKQIKIFIRIIYLLSL</sequence>
<evidence type="ECO:0000313" key="2">
    <source>
        <dbReference type="Proteomes" id="UP000278164"/>
    </source>
</evidence>
<gene>
    <name evidence="1" type="ORF">D7V78_15330</name>
</gene>
<dbReference type="Proteomes" id="UP000278164">
    <property type="component" value="Unassembled WGS sequence"/>
</dbReference>
<comment type="caution">
    <text evidence="1">The sequence shown here is derived from an EMBL/GenBank/DDBJ whole genome shotgun (WGS) entry which is preliminary data.</text>
</comment>
<accession>A0A3L7ZNQ2</accession>
<proteinExistence type="predicted"/>
<dbReference type="AlphaFoldDB" id="A0A3L7ZNQ2"/>
<protein>
    <submittedName>
        <fullName evidence="1">Uncharacterized protein</fullName>
    </submittedName>
</protein>
<organism evidence="1 2">
    <name type="scientific">Parabacteroides distasonis</name>
    <dbReference type="NCBI Taxonomy" id="823"/>
    <lineage>
        <taxon>Bacteria</taxon>
        <taxon>Pseudomonadati</taxon>
        <taxon>Bacteroidota</taxon>
        <taxon>Bacteroidia</taxon>
        <taxon>Bacteroidales</taxon>
        <taxon>Tannerellaceae</taxon>
        <taxon>Parabacteroides</taxon>
    </lineage>
</organism>
<dbReference type="EMBL" id="RAYI01000034">
    <property type="protein sequence ID" value="RLT72532.1"/>
    <property type="molecule type" value="Genomic_DNA"/>
</dbReference>
<name>A0A3L7ZNQ2_PARDI</name>
<evidence type="ECO:0000313" key="1">
    <source>
        <dbReference type="EMBL" id="RLT72532.1"/>
    </source>
</evidence>
<reference evidence="1 2" key="1">
    <citation type="submission" date="2018-09" db="EMBL/GenBank/DDBJ databases">
        <title>Murine metabolic-syndrome-specific gut microbial biobank.</title>
        <authorList>
            <person name="Liu C."/>
        </authorList>
    </citation>
    <scope>NUCLEOTIDE SEQUENCE [LARGE SCALE GENOMIC DNA]</scope>
    <source>
        <strain evidence="1 2">8-P5</strain>
    </source>
</reference>